<feature type="domain" description="Reverse transcriptase" evidence="1">
    <location>
        <begin position="47"/>
        <end position="277"/>
    </location>
</feature>
<gene>
    <name evidence="2" type="ORF">A3C06_04405</name>
</gene>
<dbReference type="PROSITE" id="PS50878">
    <property type="entry name" value="RT_POL"/>
    <property type="match status" value="1"/>
</dbReference>
<dbReference type="CDD" id="cd01651">
    <property type="entry name" value="RT_G2_intron"/>
    <property type="match status" value="1"/>
</dbReference>
<dbReference type="STRING" id="1802312.A3C06_04405"/>
<dbReference type="PANTHER" id="PTHR34047">
    <property type="entry name" value="NUCLEAR INTRON MATURASE 1, MITOCHONDRIAL-RELATED"/>
    <property type="match status" value="1"/>
</dbReference>
<reference evidence="2 3" key="1">
    <citation type="journal article" date="2016" name="Nat. Commun.">
        <title>Thousands of microbial genomes shed light on interconnected biogeochemical processes in an aquifer system.</title>
        <authorList>
            <person name="Anantharaman K."/>
            <person name="Brown C.T."/>
            <person name="Hug L.A."/>
            <person name="Sharon I."/>
            <person name="Castelle C.J."/>
            <person name="Probst A.J."/>
            <person name="Thomas B.C."/>
            <person name="Singh A."/>
            <person name="Wilkins M.J."/>
            <person name="Karaoz U."/>
            <person name="Brodie E.L."/>
            <person name="Williams K.H."/>
            <person name="Hubbard S.S."/>
            <person name="Banfield J.F."/>
        </authorList>
    </citation>
    <scope>NUCLEOTIDE SEQUENCE [LARGE SCALE GENOMIC DNA]</scope>
</reference>
<accession>A0A1G2MVK0</accession>
<dbReference type="EMBL" id="MHRQ01000013">
    <property type="protein sequence ID" value="OHA26981.1"/>
    <property type="molecule type" value="Genomic_DNA"/>
</dbReference>
<comment type="caution">
    <text evidence="2">The sequence shown here is derived from an EMBL/GenBank/DDBJ whole genome shotgun (WGS) entry which is preliminary data.</text>
</comment>
<evidence type="ECO:0000313" key="3">
    <source>
        <dbReference type="Proteomes" id="UP000177565"/>
    </source>
</evidence>
<dbReference type="AlphaFoldDB" id="A0A1G2MVK0"/>
<name>A0A1G2MVK0_9BACT</name>
<evidence type="ECO:0000313" key="2">
    <source>
        <dbReference type="EMBL" id="OHA26981.1"/>
    </source>
</evidence>
<dbReference type="Proteomes" id="UP000177565">
    <property type="component" value="Unassembled WGS sequence"/>
</dbReference>
<evidence type="ECO:0000259" key="1">
    <source>
        <dbReference type="PROSITE" id="PS50878"/>
    </source>
</evidence>
<proteinExistence type="predicted"/>
<dbReference type="Pfam" id="PF00078">
    <property type="entry name" value="RVT_1"/>
    <property type="match status" value="1"/>
</dbReference>
<sequence>MRIQLAHKYADIISVENLLGAWQEFLKGKRGKPGVQIFQLRLMEHILAFHNDLGNRTYKHGPYKHFRISDPKPRDIHKASVRDRLLHHAIYRKLYPFFDKTFISDSFSCRLDKGTHKALNRFRAFAYKTSKNHTRTCFVLKCDIRKFFANIDHNILFSILSRYIPDADILRLLEEIIQSFSSGKSGVGLPLGNLTSQLFVNVYMNEFDQFVKHKLKVKYYIRYADDFVIFSDDKVFLENLITNITSFLGDRLHLELHPDKVSIKTISSGVDFLGWVNFPNHRVLRTSTKRRMFRNMQAKGGKTETVQSYLGLLKYGNTRKLQSEVAALALRSM</sequence>
<dbReference type="SUPFAM" id="SSF56672">
    <property type="entry name" value="DNA/RNA polymerases"/>
    <property type="match status" value="1"/>
</dbReference>
<protein>
    <recommendedName>
        <fullName evidence="1">Reverse transcriptase domain-containing protein</fullName>
    </recommendedName>
</protein>
<dbReference type="InterPro" id="IPR051083">
    <property type="entry name" value="GrpII_Intron_Splice-Mob/Def"/>
</dbReference>
<organism evidence="2 3">
    <name type="scientific">Candidatus Taylorbacteria bacterium RIFCSPHIGHO2_02_FULL_46_13</name>
    <dbReference type="NCBI Taxonomy" id="1802312"/>
    <lineage>
        <taxon>Bacteria</taxon>
        <taxon>Candidatus Tayloriibacteriota</taxon>
    </lineage>
</organism>
<dbReference type="PANTHER" id="PTHR34047:SF8">
    <property type="entry name" value="PROTEIN YKFC"/>
    <property type="match status" value="1"/>
</dbReference>
<dbReference type="InterPro" id="IPR043502">
    <property type="entry name" value="DNA/RNA_pol_sf"/>
</dbReference>
<dbReference type="InterPro" id="IPR000477">
    <property type="entry name" value="RT_dom"/>
</dbReference>